<protein>
    <submittedName>
        <fullName evidence="3">Putative cupin superfamily protein</fullName>
    </submittedName>
</protein>
<dbReference type="CDD" id="cd02224">
    <property type="entry name" value="cupin_SPO2919-like"/>
    <property type="match status" value="1"/>
</dbReference>
<gene>
    <name evidence="3" type="ORF">EZJ58_2863</name>
</gene>
<dbReference type="PANTHER" id="PTHR35848">
    <property type="entry name" value="OXALATE-BINDING PROTEIN"/>
    <property type="match status" value="1"/>
</dbReference>
<organism evidence="3 4">
    <name type="scientific">Sodalis ligni</name>
    <dbReference type="NCBI Taxonomy" id="2697027"/>
    <lineage>
        <taxon>Bacteria</taxon>
        <taxon>Pseudomonadati</taxon>
        <taxon>Pseudomonadota</taxon>
        <taxon>Gammaproteobacteria</taxon>
        <taxon>Enterobacterales</taxon>
        <taxon>Bruguierivoracaceae</taxon>
        <taxon>Sodalis</taxon>
    </lineage>
</organism>
<dbReference type="Gene3D" id="2.60.120.10">
    <property type="entry name" value="Jelly Rolls"/>
    <property type="match status" value="1"/>
</dbReference>
<accession>A0A4R1ND10</accession>
<name>A0A4R1ND10_9GAMM</name>
<reference evidence="3 4" key="1">
    <citation type="submission" date="2019-02" db="EMBL/GenBank/DDBJ databases">
        <title>Investigation of anaerobic lignin degradation for improved lignocellulosic biofuels.</title>
        <authorList>
            <person name="Deangelis K."/>
        </authorList>
    </citation>
    <scope>NUCLEOTIDE SEQUENCE [LARGE SCALE GENOMIC DNA]</scope>
    <source>
        <strain evidence="3 4">159R</strain>
    </source>
</reference>
<dbReference type="InterPro" id="IPR011051">
    <property type="entry name" value="RmlC_Cupin_sf"/>
</dbReference>
<evidence type="ECO:0000313" key="4">
    <source>
        <dbReference type="Proteomes" id="UP000294555"/>
    </source>
</evidence>
<keyword evidence="4" id="KW-1185">Reference proteome</keyword>
<evidence type="ECO:0000313" key="3">
    <source>
        <dbReference type="EMBL" id="TCL04727.1"/>
    </source>
</evidence>
<proteinExistence type="predicted"/>
<dbReference type="InterPro" id="IPR014710">
    <property type="entry name" value="RmlC-like_jellyroll"/>
</dbReference>
<sequence>MPEKIAALYASDAPPRIKPSNYPEPFASLMAGRVKRPLGDLFGLSNFGVNLTSLSPGSVSALHHRHSRQDEFIYVIDGEPTLLTDEGEIQLKPGMVAGFAASGTAHHLENRTDKTCVVLEVGDRSVGDEVSYPSDDIAAVRGDDGKWHFTHKDGTPY</sequence>
<dbReference type="InterPro" id="IPR013096">
    <property type="entry name" value="Cupin_2"/>
</dbReference>
<dbReference type="AlphaFoldDB" id="A0A4R1ND10"/>
<dbReference type="EMBL" id="SJOI01000001">
    <property type="protein sequence ID" value="TCL04727.1"/>
    <property type="molecule type" value="Genomic_DNA"/>
</dbReference>
<feature type="domain" description="Cupin type-2" evidence="2">
    <location>
        <begin position="52"/>
        <end position="121"/>
    </location>
</feature>
<dbReference type="Pfam" id="PF07883">
    <property type="entry name" value="Cupin_2"/>
    <property type="match status" value="1"/>
</dbReference>
<comment type="caution">
    <text evidence="3">The sequence shown here is derived from an EMBL/GenBank/DDBJ whole genome shotgun (WGS) entry which is preliminary data.</text>
</comment>
<dbReference type="RefSeq" id="WP_132923494.1">
    <property type="nucleotide sequence ID" value="NZ_SJOI01000001.1"/>
</dbReference>
<keyword evidence="1" id="KW-0479">Metal-binding</keyword>
<dbReference type="SUPFAM" id="SSF51182">
    <property type="entry name" value="RmlC-like cupins"/>
    <property type="match status" value="1"/>
</dbReference>
<evidence type="ECO:0000259" key="2">
    <source>
        <dbReference type="Pfam" id="PF07883"/>
    </source>
</evidence>
<dbReference type="GO" id="GO:0046872">
    <property type="term" value="F:metal ion binding"/>
    <property type="evidence" value="ECO:0007669"/>
    <property type="project" value="UniProtKB-KW"/>
</dbReference>
<dbReference type="Proteomes" id="UP000294555">
    <property type="component" value="Unassembled WGS sequence"/>
</dbReference>
<dbReference type="OrthoDB" id="116921at2"/>
<dbReference type="PANTHER" id="PTHR35848:SF9">
    <property type="entry name" value="SLL1358 PROTEIN"/>
    <property type="match status" value="1"/>
</dbReference>
<evidence type="ECO:0000256" key="1">
    <source>
        <dbReference type="ARBA" id="ARBA00022723"/>
    </source>
</evidence>
<dbReference type="InterPro" id="IPR051610">
    <property type="entry name" value="GPI/OXD"/>
</dbReference>